<evidence type="ECO:0000313" key="1">
    <source>
        <dbReference type="EMBL" id="KAA0059476.1"/>
    </source>
</evidence>
<dbReference type="AlphaFoldDB" id="A0A5D3BWG7"/>
<organism evidence="2 4">
    <name type="scientific">Cucumis melo var. makuwa</name>
    <name type="common">Oriental melon</name>
    <dbReference type="NCBI Taxonomy" id="1194695"/>
    <lineage>
        <taxon>Eukaryota</taxon>
        <taxon>Viridiplantae</taxon>
        <taxon>Streptophyta</taxon>
        <taxon>Embryophyta</taxon>
        <taxon>Tracheophyta</taxon>
        <taxon>Spermatophyta</taxon>
        <taxon>Magnoliopsida</taxon>
        <taxon>eudicotyledons</taxon>
        <taxon>Gunneridae</taxon>
        <taxon>Pentapetalae</taxon>
        <taxon>rosids</taxon>
        <taxon>fabids</taxon>
        <taxon>Cucurbitales</taxon>
        <taxon>Cucurbitaceae</taxon>
        <taxon>Benincaseae</taxon>
        <taxon>Cucumis</taxon>
    </lineage>
</organism>
<sequence>MADLCKLTQYVESFVDVSRTPSQQDRWCAAQPLASLYHDIYLISSKKNALVAHYWVDSNQAWDLGLRRRVFDREIGNYIALAQLLTGWVVNRARDSLRSKLEASGQFSTKSTFLKLTKRATKVNLPVVNLIWKPKIPWSLAYRSLNAQEKLQRRFPNWSLYPSVCPPDQKVE</sequence>
<evidence type="ECO:0000313" key="4">
    <source>
        <dbReference type="Proteomes" id="UP000321947"/>
    </source>
</evidence>
<evidence type="ECO:0000313" key="3">
    <source>
        <dbReference type="Proteomes" id="UP000321393"/>
    </source>
</evidence>
<dbReference type="Proteomes" id="UP000321947">
    <property type="component" value="Unassembled WGS sequence"/>
</dbReference>
<proteinExistence type="predicted"/>
<evidence type="ECO:0000313" key="2">
    <source>
        <dbReference type="EMBL" id="TYK03847.1"/>
    </source>
</evidence>
<name>A0A5D3BWG7_CUCMM</name>
<gene>
    <name evidence="2" type="ORF">E5676_scaffold347G00410</name>
    <name evidence="1" type="ORF">E6C27_scaffold242G002070</name>
</gene>
<dbReference type="EMBL" id="SSTE01006467">
    <property type="protein sequence ID" value="KAA0059476.1"/>
    <property type="molecule type" value="Genomic_DNA"/>
</dbReference>
<reference evidence="3 4" key="1">
    <citation type="submission" date="2019-08" db="EMBL/GenBank/DDBJ databases">
        <title>Draft genome sequences of two oriental melons (Cucumis melo L. var makuwa).</title>
        <authorList>
            <person name="Kwon S.-Y."/>
        </authorList>
    </citation>
    <scope>NUCLEOTIDE SEQUENCE [LARGE SCALE GENOMIC DNA]</scope>
    <source>
        <strain evidence="4">cv. Chang Bougi</strain>
        <strain evidence="3">cv. SW 3</strain>
        <tissue evidence="2">Leaf</tissue>
    </source>
</reference>
<dbReference type="Proteomes" id="UP000321393">
    <property type="component" value="Unassembled WGS sequence"/>
</dbReference>
<protein>
    <submittedName>
        <fullName evidence="2">Transposon TX1 uncharacterized</fullName>
    </submittedName>
</protein>
<dbReference type="PANTHER" id="PTHR36617">
    <property type="entry name" value="PROTEIN, PUTATIVE-RELATED"/>
    <property type="match status" value="1"/>
</dbReference>
<dbReference type="PANTHER" id="PTHR36617:SF15">
    <property type="entry name" value="REVERSE TRANSCRIPTASE ZINC-BINDING DOMAIN-CONTAINING PROTEIN"/>
    <property type="match status" value="1"/>
</dbReference>
<accession>A0A5D3BWG7</accession>
<comment type="caution">
    <text evidence="2">The sequence shown here is derived from an EMBL/GenBank/DDBJ whole genome shotgun (WGS) entry which is preliminary data.</text>
</comment>
<dbReference type="EMBL" id="SSTD01014851">
    <property type="protein sequence ID" value="TYK03847.1"/>
    <property type="molecule type" value="Genomic_DNA"/>
</dbReference>